<evidence type="ECO:0000313" key="2">
    <source>
        <dbReference type="Proteomes" id="UP000298513"/>
    </source>
</evidence>
<keyword evidence="1" id="KW-0808">Transferase</keyword>
<proteinExistence type="predicted"/>
<keyword evidence="2" id="KW-1185">Reference proteome</keyword>
<reference evidence="1 2" key="1">
    <citation type="submission" date="2019-04" db="EMBL/GenBank/DDBJ databases">
        <title>Streptomyces sp. nov. Bv016 isolated from bark of Buahinia variegata.</title>
        <authorList>
            <person name="Kanchanasin P."/>
            <person name="Tanasupawat S."/>
            <person name="Yuki M."/>
            <person name="Kudo T."/>
        </authorList>
    </citation>
    <scope>NUCLEOTIDE SEQUENCE [LARGE SCALE GENOMIC DNA]</scope>
    <source>
        <strain evidence="1 2">JCM 4765</strain>
    </source>
</reference>
<dbReference type="EMBL" id="SRRU01000011">
    <property type="protein sequence ID" value="TGN77081.1"/>
    <property type="molecule type" value="Genomic_DNA"/>
</dbReference>
<dbReference type="AlphaFoldDB" id="A0A4Z1D5R7"/>
<accession>A0A4Z1D5R7</accession>
<dbReference type="Proteomes" id="UP000298513">
    <property type="component" value="Unassembled WGS sequence"/>
</dbReference>
<organism evidence="1 2">
    <name type="scientific">Streptomyces griseoluteus</name>
    <dbReference type="NCBI Taxonomy" id="29306"/>
    <lineage>
        <taxon>Bacteria</taxon>
        <taxon>Bacillati</taxon>
        <taxon>Actinomycetota</taxon>
        <taxon>Actinomycetes</taxon>
        <taxon>Kitasatosporales</taxon>
        <taxon>Streptomycetaceae</taxon>
        <taxon>Streptomyces</taxon>
    </lineage>
</organism>
<dbReference type="SUPFAM" id="SSF53335">
    <property type="entry name" value="S-adenosyl-L-methionine-dependent methyltransferases"/>
    <property type="match status" value="1"/>
</dbReference>
<comment type="caution">
    <text evidence="1">The sequence shown here is derived from an EMBL/GenBank/DDBJ whole genome shotgun (WGS) entry which is preliminary data.</text>
</comment>
<dbReference type="GO" id="GO:0008168">
    <property type="term" value="F:methyltransferase activity"/>
    <property type="evidence" value="ECO:0007669"/>
    <property type="project" value="UniProtKB-KW"/>
</dbReference>
<gene>
    <name evidence="1" type="ORF">E5082_27640</name>
</gene>
<dbReference type="GeneID" id="91533662"/>
<sequence length="270" mass="28686">MSDQDSATAGAARPDTSVAHNARVWNFWIGGDAHHEVDRRVGEQVAGMFPVIRDVARADRGFLVRAVHHLAAERGIRQFLDLGAGLPAADNTHEIAQRVAPGSRTVYVDNDPLVPAHARALLTGSPEGVTEYVHADVRDPDAVVRRAAKTLDLGRPVAVLMLGLLNFVPDGAEAREIVRRIMAAVPSGSVLVLTHPTFDAEVGGAGNVTAMEFWNAHATPPITGRGRAEIASFLDGLEPVEPGLVPCSQWRPEAADALPVPQFGAVAVKP</sequence>
<dbReference type="InterPro" id="IPR029063">
    <property type="entry name" value="SAM-dependent_MTases_sf"/>
</dbReference>
<dbReference type="RefSeq" id="WP_135793976.1">
    <property type="nucleotide sequence ID" value="NZ_BNBQ01000011.1"/>
</dbReference>
<protein>
    <submittedName>
        <fullName evidence="1">SAM-dependent methyltransferase</fullName>
    </submittedName>
</protein>
<dbReference type="PIRSF" id="PIRSF017393">
    <property type="entry name" value="MTase_SAV2177"/>
    <property type="match status" value="1"/>
</dbReference>
<dbReference type="InterPro" id="IPR006764">
    <property type="entry name" value="SAM_dep_MeTrfase_SAV2177_type"/>
</dbReference>
<name>A0A4Z1D5R7_STRGP</name>
<dbReference type="Pfam" id="PF04672">
    <property type="entry name" value="Methyltransf_19"/>
    <property type="match status" value="1"/>
</dbReference>
<dbReference type="GO" id="GO:0032259">
    <property type="term" value="P:methylation"/>
    <property type="evidence" value="ECO:0007669"/>
    <property type="project" value="UniProtKB-KW"/>
</dbReference>
<keyword evidence="1" id="KW-0489">Methyltransferase</keyword>
<evidence type="ECO:0000313" key="1">
    <source>
        <dbReference type="EMBL" id="TGN77081.1"/>
    </source>
</evidence>
<dbReference type="Gene3D" id="3.40.50.150">
    <property type="entry name" value="Vaccinia Virus protein VP39"/>
    <property type="match status" value="1"/>
</dbReference>